<dbReference type="KEGG" id="oaa:120638446"/>
<dbReference type="InterPro" id="IPR001849">
    <property type="entry name" value="PH_domain"/>
</dbReference>
<dbReference type="SMART" id="SM00233">
    <property type="entry name" value="PH"/>
    <property type="match status" value="1"/>
</dbReference>
<evidence type="ECO:0000259" key="5">
    <source>
        <dbReference type="PROSITE" id="PS51064"/>
    </source>
</evidence>
<proteinExistence type="predicted"/>
<dbReference type="SMART" id="SM00310">
    <property type="entry name" value="PTBI"/>
    <property type="match status" value="1"/>
</dbReference>
<evidence type="ECO:0000313" key="7">
    <source>
        <dbReference type="Proteomes" id="UP000002279"/>
    </source>
</evidence>
<evidence type="ECO:0000259" key="4">
    <source>
        <dbReference type="PROSITE" id="PS50003"/>
    </source>
</evidence>
<feature type="compositionally biased region" description="Low complexity" evidence="3">
    <location>
        <begin position="803"/>
        <end position="816"/>
    </location>
</feature>
<dbReference type="InterPro" id="IPR002404">
    <property type="entry name" value="IRS_PTB"/>
</dbReference>
<reference evidence="6" key="2">
    <citation type="submission" date="2025-08" db="UniProtKB">
        <authorList>
            <consortium name="Ensembl"/>
        </authorList>
    </citation>
    <scope>IDENTIFICATION</scope>
    <source>
        <strain evidence="6">Glennie</strain>
    </source>
</reference>
<dbReference type="GO" id="GO:0043548">
    <property type="term" value="F:phosphatidylinositol 3-kinase binding"/>
    <property type="evidence" value="ECO:0000318"/>
    <property type="project" value="GO_Central"/>
</dbReference>
<dbReference type="PROSITE" id="PS50003">
    <property type="entry name" value="PH_DOMAIN"/>
    <property type="match status" value="1"/>
</dbReference>
<dbReference type="CDD" id="cd01257">
    <property type="entry name" value="PH_IRS"/>
    <property type="match status" value="1"/>
</dbReference>
<feature type="compositionally biased region" description="Low complexity" evidence="3">
    <location>
        <begin position="858"/>
        <end position="870"/>
    </location>
</feature>
<dbReference type="PANTHER" id="PTHR10614">
    <property type="entry name" value="INSULIN RECEPTOR SUBSTRATE"/>
    <property type="match status" value="1"/>
</dbReference>
<dbReference type="PANTHER" id="PTHR10614:SF2">
    <property type="entry name" value="INSULIN RECEPTOR SUBSTRATE 4"/>
    <property type="match status" value="1"/>
</dbReference>
<dbReference type="GO" id="GO:0005829">
    <property type="term" value="C:cytosol"/>
    <property type="evidence" value="ECO:0000318"/>
    <property type="project" value="GO_Central"/>
</dbReference>
<sequence>MASSPGPGPGPDMGAGDEDGAGEPGPAAGDDVRKCGYLRKQKHGHKRYFVLRAASRLAPARLEYYDSEKKFRSGLRAAAAASSGPASGPPPPPPKRVIPLYQCFTVSRRADAKHRHLIALYTKDDYFAMVADSEQEQDSWFRALSRLMGPAEAQPRDRPPTPPPQPPAGGDDEDDAPGFKEVWQVQVKPKGLGHSKNLSGVYRLCLSSKAVQLVKPNAQAPCVQLQLLSVRRCGHSEHFFFLEVGRSAAIGPGELWMQVDDSVVAQNMHETFLETMKALKAFAEFRPRSKSQSSGTNPISFLSARRHLGHPPPSQAGLPRRPRTDGGPAGTPPNAAKGGAYRFRTSSEGEGTMARPFRSVAGGLVHLNAARTGGGRPDGARAARAGPGGPQHARSASLPAAHLPAPASPVGVSPGPGSPADGGPASSDEYGSSPGDPRYLRVRSGTPDSLAGTPPIREEPGLGHYMAMGPRPAPRPGPGPGGEERDHHHPPRHPPGDHRPPPPQQEPEPDGGFEADKGLRKRTYSLTRARTGPPAAPDDGPDPPRPRGGPGPEDPRPAGPAQGRARAREEGYMPMMPGVAAAPTAPPAGHGDYLPMAPRGAPVPAPRAWGGPWSPSSSPSSSSSSSSQADSRGYVMMYPRAGSSPLRSPLTGPPPRGPGDKGRGGGEYMDMSPGGPAAPRPLPNGFGGQAHALSRALSAYFSLPRSFKALSGQGDHSEYVPMASPGRLLGRGGPAAPPSPPEEEEEGPGPGRAARPTRLPLGPGGGHGGVPSAYGRATPPEPASPGDYINIDSGDKASPTPYSLSAEGSPSSLGSSGDTGRSPLSDYMSVDLDAQSPKGAGGLAGSPADGPPYGGGPRPAADPARPAPGTTCGGGGGGTDDYTEMTFGPAGTPPPPLGPRANGALRGDGPPSAGDRYPGAAAFPLPGPRPEPPVGPKVIRADPQGRRRHSSETFSSTVGTGAPSASSSSSSSSSSFFADGSKRHSSASFDNVWPKPEGGLADGPEGKMSRDTSTGFQNGLNYIALNLREDSLNSEAGSPAAAPAPAPAPAAPTCHPLQNGTAAPDGGAYVSIDFSRSDGLKCNSARKD</sequence>
<feature type="domain" description="IRS-type PTB" evidence="5">
    <location>
        <begin position="179"/>
        <end position="283"/>
    </location>
</feature>
<evidence type="ECO:0000256" key="1">
    <source>
        <dbReference type="ARBA" id="ARBA00022553"/>
    </source>
</evidence>
<dbReference type="OMA" id="HPSDSNY"/>
<dbReference type="GeneID" id="120638446"/>
<dbReference type="CDD" id="cd01204">
    <property type="entry name" value="PTB_IRS"/>
    <property type="match status" value="1"/>
</dbReference>
<dbReference type="Proteomes" id="UP000002279">
    <property type="component" value="Chromosome 6"/>
</dbReference>
<dbReference type="Ensembl" id="ENSOANT00000049025.1">
    <property type="protein sequence ID" value="ENSOANP00000039016.1"/>
    <property type="gene ID" value="ENSOANG00000038508.1"/>
</dbReference>
<keyword evidence="2" id="KW-0807">Transducer</keyword>
<dbReference type="GO" id="GO:0005158">
    <property type="term" value="F:insulin receptor binding"/>
    <property type="evidence" value="ECO:0000318"/>
    <property type="project" value="GO_Central"/>
</dbReference>
<feature type="compositionally biased region" description="Low complexity" evidence="3">
    <location>
        <begin position="751"/>
        <end position="761"/>
    </location>
</feature>
<organism evidence="6 7">
    <name type="scientific">Ornithorhynchus anatinus</name>
    <name type="common">Duckbill platypus</name>
    <dbReference type="NCBI Taxonomy" id="9258"/>
    <lineage>
        <taxon>Eukaryota</taxon>
        <taxon>Metazoa</taxon>
        <taxon>Chordata</taxon>
        <taxon>Craniata</taxon>
        <taxon>Vertebrata</taxon>
        <taxon>Euteleostomi</taxon>
        <taxon>Mammalia</taxon>
        <taxon>Monotremata</taxon>
        <taxon>Ornithorhynchidae</taxon>
        <taxon>Ornithorhynchus</taxon>
    </lineage>
</organism>
<protein>
    <recommendedName>
        <fullName evidence="8">Insulin receptor substrate 4</fullName>
    </recommendedName>
</protein>
<dbReference type="GeneTree" id="ENSGT00940000160883"/>
<dbReference type="Pfam" id="PF00169">
    <property type="entry name" value="PH"/>
    <property type="match status" value="1"/>
</dbReference>
<dbReference type="GO" id="GO:0005886">
    <property type="term" value="C:plasma membrane"/>
    <property type="evidence" value="ECO:0000318"/>
    <property type="project" value="GO_Central"/>
</dbReference>
<evidence type="ECO:0000256" key="3">
    <source>
        <dbReference type="SAM" id="MobiDB-lite"/>
    </source>
</evidence>
<dbReference type="Gene3D" id="2.30.29.30">
    <property type="entry name" value="Pleckstrin-homology domain (PH domain)/Phosphotyrosine-binding domain (PTB)"/>
    <property type="match status" value="2"/>
</dbReference>
<dbReference type="Pfam" id="PF02174">
    <property type="entry name" value="IRS"/>
    <property type="match status" value="1"/>
</dbReference>
<feature type="compositionally biased region" description="Low complexity" evidence="3">
    <location>
        <begin position="964"/>
        <end position="978"/>
    </location>
</feature>
<dbReference type="SUPFAM" id="SSF50729">
    <property type="entry name" value="PH domain-like"/>
    <property type="match status" value="2"/>
</dbReference>
<dbReference type="Bgee" id="ENSOANG00000038508">
    <property type="expression patterns" value="Expressed in liver and 7 other cell types or tissues"/>
</dbReference>
<dbReference type="InterPro" id="IPR039011">
    <property type="entry name" value="IRS"/>
</dbReference>
<feature type="region of interest" description="Disordered" evidence="3">
    <location>
        <begin position="1034"/>
        <end position="1070"/>
    </location>
</feature>
<dbReference type="PROSITE" id="PS51064">
    <property type="entry name" value="IRS_PTB"/>
    <property type="match status" value="1"/>
</dbReference>
<keyword evidence="7" id="KW-1185">Reference proteome</keyword>
<dbReference type="PRINTS" id="PR00628">
    <property type="entry name" value="INSULINRSI"/>
</dbReference>
<dbReference type="GO" id="GO:0008286">
    <property type="term" value="P:insulin receptor signaling pathway"/>
    <property type="evidence" value="ECO:0000318"/>
    <property type="project" value="GO_Central"/>
</dbReference>
<dbReference type="InParanoid" id="A0A6I8NE16"/>
<dbReference type="FunFam" id="2.30.29.30:FF:000029">
    <property type="entry name" value="Insulin receptor substrate 1"/>
    <property type="match status" value="1"/>
</dbReference>
<name>A0A6I8NE16_ORNAN</name>
<dbReference type="FunFam" id="2.30.29.30:FF:000409">
    <property type="entry name" value="Insulin receptor substrate 2-B"/>
    <property type="match status" value="1"/>
</dbReference>
<feature type="region of interest" description="Disordered" evidence="3">
    <location>
        <begin position="1"/>
        <end position="36"/>
    </location>
</feature>
<feature type="compositionally biased region" description="Pro residues" evidence="3">
    <location>
        <begin position="925"/>
        <end position="935"/>
    </location>
</feature>
<dbReference type="RefSeq" id="XP_039768307.1">
    <property type="nucleotide sequence ID" value="XM_039912373.1"/>
</dbReference>
<evidence type="ECO:0008006" key="8">
    <source>
        <dbReference type="Google" id="ProtNLM"/>
    </source>
</evidence>
<gene>
    <name evidence="6" type="primary">IRS4</name>
</gene>
<dbReference type="SMART" id="SM01244">
    <property type="entry name" value="IRS"/>
    <property type="match status" value="1"/>
</dbReference>
<dbReference type="OrthoDB" id="946068at2759"/>
<feature type="region of interest" description="Disordered" evidence="3">
    <location>
        <begin position="709"/>
        <end position="1016"/>
    </location>
</feature>
<feature type="compositionally biased region" description="Pro residues" evidence="3">
    <location>
        <begin position="1"/>
        <end position="10"/>
    </location>
</feature>
<dbReference type="InterPro" id="IPR011993">
    <property type="entry name" value="PH-like_dom_sf"/>
</dbReference>
<reference evidence="6" key="3">
    <citation type="submission" date="2025-09" db="UniProtKB">
        <authorList>
            <consortium name="Ensembl"/>
        </authorList>
    </citation>
    <scope>IDENTIFICATION</scope>
    <source>
        <strain evidence="6">Glennie</strain>
    </source>
</reference>
<dbReference type="AlphaFoldDB" id="A0A6I8NE16"/>
<feature type="region of interest" description="Disordered" evidence="3">
    <location>
        <begin position="368"/>
        <end position="687"/>
    </location>
</feature>
<evidence type="ECO:0000256" key="2">
    <source>
        <dbReference type="ARBA" id="ARBA00023224"/>
    </source>
</evidence>
<reference evidence="6 7" key="1">
    <citation type="journal article" date="2008" name="Nature">
        <title>Genome analysis of the platypus reveals unique signatures of evolution.</title>
        <authorList>
            <person name="Warren W.C."/>
            <person name="Hillier L.W."/>
            <person name="Marshall Graves J.A."/>
            <person name="Birney E."/>
            <person name="Ponting C.P."/>
            <person name="Grutzner F."/>
            <person name="Belov K."/>
            <person name="Miller W."/>
            <person name="Clarke L."/>
            <person name="Chinwalla A.T."/>
            <person name="Yang S.P."/>
            <person name="Heger A."/>
            <person name="Locke D.P."/>
            <person name="Miethke P."/>
            <person name="Waters P.D."/>
            <person name="Veyrunes F."/>
            <person name="Fulton L."/>
            <person name="Fulton B."/>
            <person name="Graves T."/>
            <person name="Wallis J."/>
            <person name="Puente X.S."/>
            <person name="Lopez-Otin C."/>
            <person name="Ordonez G.R."/>
            <person name="Eichler E.E."/>
            <person name="Chen L."/>
            <person name="Cheng Z."/>
            <person name="Deakin J.E."/>
            <person name="Alsop A."/>
            <person name="Thompson K."/>
            <person name="Kirby P."/>
            <person name="Papenfuss A.T."/>
            <person name="Wakefield M.J."/>
            <person name="Olender T."/>
            <person name="Lancet D."/>
            <person name="Huttley G.A."/>
            <person name="Smit A.F."/>
            <person name="Pask A."/>
            <person name="Temple-Smith P."/>
            <person name="Batzer M.A."/>
            <person name="Walker J.A."/>
            <person name="Konkel M.K."/>
            <person name="Harris R.S."/>
            <person name="Whittington C.M."/>
            <person name="Wong E.S."/>
            <person name="Gemmell N.J."/>
            <person name="Buschiazzo E."/>
            <person name="Vargas Jentzsch I.M."/>
            <person name="Merkel A."/>
            <person name="Schmitz J."/>
            <person name="Zemann A."/>
            <person name="Churakov G."/>
            <person name="Kriegs J.O."/>
            <person name="Brosius J."/>
            <person name="Murchison E.P."/>
            <person name="Sachidanandam R."/>
            <person name="Smith C."/>
            <person name="Hannon G.J."/>
            <person name="Tsend-Ayush E."/>
            <person name="McMillan D."/>
            <person name="Attenborough R."/>
            <person name="Rens W."/>
            <person name="Ferguson-Smith M."/>
            <person name="Lefevre C.M."/>
            <person name="Sharp J.A."/>
            <person name="Nicholas K.R."/>
            <person name="Ray D.A."/>
            <person name="Kube M."/>
            <person name="Reinhardt R."/>
            <person name="Pringle T.H."/>
            <person name="Taylor J."/>
            <person name="Jones R.C."/>
            <person name="Nixon B."/>
            <person name="Dacheux J.L."/>
            <person name="Niwa H."/>
            <person name="Sekita Y."/>
            <person name="Huang X."/>
            <person name="Stark A."/>
            <person name="Kheradpour P."/>
            <person name="Kellis M."/>
            <person name="Flicek P."/>
            <person name="Chen Y."/>
            <person name="Webber C."/>
            <person name="Hardison R."/>
            <person name="Nelson J."/>
            <person name="Hallsworth-Pepin K."/>
            <person name="Delehaunty K."/>
            <person name="Markovic C."/>
            <person name="Minx P."/>
            <person name="Feng Y."/>
            <person name="Kremitzki C."/>
            <person name="Mitreva M."/>
            <person name="Glasscock J."/>
            <person name="Wylie T."/>
            <person name="Wohldmann P."/>
            <person name="Thiru P."/>
            <person name="Nhan M.N."/>
            <person name="Pohl C.S."/>
            <person name="Smith S.M."/>
            <person name="Hou S."/>
            <person name="Nefedov M."/>
            <person name="de Jong P.J."/>
            <person name="Renfree M.B."/>
            <person name="Mardis E.R."/>
            <person name="Wilson R.K."/>
        </authorList>
    </citation>
    <scope>NUCLEOTIDE SEQUENCE [LARGE SCALE GENOMIC DNA]</scope>
    <source>
        <strain evidence="6 7">Glennie</strain>
    </source>
</reference>
<dbReference type="CTD" id="8471"/>
<feature type="compositionally biased region" description="Low complexity" evidence="3">
    <location>
        <begin position="572"/>
        <end position="627"/>
    </location>
</feature>
<feature type="domain" description="PH" evidence="4">
    <location>
        <begin position="31"/>
        <end position="149"/>
    </location>
</feature>
<feature type="compositionally biased region" description="Polar residues" evidence="3">
    <location>
        <begin position="290"/>
        <end position="300"/>
    </location>
</feature>
<feature type="region of interest" description="Disordered" evidence="3">
    <location>
        <begin position="286"/>
        <end position="341"/>
    </location>
</feature>
<keyword evidence="1" id="KW-0597">Phosphoprotein</keyword>
<accession>A0A6I8NE16</accession>
<evidence type="ECO:0000313" key="6">
    <source>
        <dbReference type="Ensembl" id="ENSOANP00000039016.1"/>
    </source>
</evidence>
<feature type="compositionally biased region" description="Low complexity" evidence="3">
    <location>
        <begin position="380"/>
        <end position="428"/>
    </location>
</feature>
<feature type="region of interest" description="Disordered" evidence="3">
    <location>
        <begin position="150"/>
        <end position="177"/>
    </location>
</feature>